<dbReference type="PIRSF" id="PIRSF004911">
    <property type="entry name" value="DUF160"/>
    <property type="match status" value="1"/>
</dbReference>
<comment type="cofactor">
    <cofactor evidence="2">
        <name>[4Fe-4S] cluster</name>
        <dbReference type="ChEBI" id="CHEBI:49883"/>
    </cofactor>
</comment>
<keyword evidence="5" id="KW-0949">S-adenosyl-L-methionine</keyword>
<dbReference type="InterPro" id="IPR025895">
    <property type="entry name" value="LAM_C_dom"/>
</dbReference>
<keyword evidence="8" id="KW-0408">Iron</keyword>
<dbReference type="AlphaFoldDB" id="A0A2K2HDP2"/>
<evidence type="ECO:0000313" key="15">
    <source>
        <dbReference type="Proteomes" id="UP000236340"/>
    </source>
</evidence>
<protein>
    <submittedName>
        <fullName evidence="14">Lysine 2,3-aminomutase</fullName>
    </submittedName>
</protein>
<dbReference type="CDD" id="cd01335">
    <property type="entry name" value="Radical_SAM"/>
    <property type="match status" value="1"/>
</dbReference>
<dbReference type="PANTHER" id="PTHR30538">
    <property type="entry name" value="LYSINE 2,3-AMINOMUTASE-RELATED"/>
    <property type="match status" value="1"/>
</dbReference>
<evidence type="ECO:0000256" key="7">
    <source>
        <dbReference type="ARBA" id="ARBA00022898"/>
    </source>
</evidence>
<proteinExistence type="inferred from homology"/>
<evidence type="ECO:0000259" key="13">
    <source>
        <dbReference type="PROSITE" id="PS51918"/>
    </source>
</evidence>
<feature type="modified residue" description="N6-(pyridoxal phosphate)lysine" evidence="12">
    <location>
        <position position="315"/>
    </location>
</feature>
<evidence type="ECO:0000256" key="11">
    <source>
        <dbReference type="PIRSR" id="PIRSR004911-1"/>
    </source>
</evidence>
<keyword evidence="9 11" id="KW-0411">Iron-sulfur</keyword>
<dbReference type="GO" id="GO:0046872">
    <property type="term" value="F:metal ion binding"/>
    <property type="evidence" value="ECO:0007669"/>
    <property type="project" value="UniProtKB-KW"/>
</dbReference>
<dbReference type="InterPro" id="IPR013785">
    <property type="entry name" value="Aldolase_TIM"/>
</dbReference>
<evidence type="ECO:0000256" key="4">
    <source>
        <dbReference type="ARBA" id="ARBA00022485"/>
    </source>
</evidence>
<comment type="similarity">
    <text evidence="3">Belongs to the radical SAM superfamily. KamA family.</text>
</comment>
<evidence type="ECO:0000256" key="2">
    <source>
        <dbReference type="ARBA" id="ARBA00001966"/>
    </source>
</evidence>
<sequence length="345" mass="38848">MESWQQSLRAAITSPRQLAERFDIDPRPLEAVCVRYPLRITPYYAGLIREVGDPIWRQCVPDPAELDDAGLPTDPLAEEAHSPVPALVHRYPDRGLLLAGNSCAGYCRFCTRKRRIGRPEFNISFAELQQGITTIAATPQIRDVLISGGDPLLLNDAMLQELLDRLRAIPHVEIIRIGSRVPVVLPERITPSLCRTLKQCAPLYLNTHFNHPRELTEQSWQACARLAEAGVVLGNQTVLLRGVNDDLETLLELNRNLLQMRVRPYYLHQMDLTAGTGHFRVRVEKGREISTRLRGRITGMGIPQYVIDLPGGKGKVPVNDDYVETWGDELVLRAPDGTRVVYRQT</sequence>
<keyword evidence="6 11" id="KW-0479">Metal-binding</keyword>
<dbReference type="InterPro" id="IPR007197">
    <property type="entry name" value="rSAM"/>
</dbReference>
<comment type="cofactor">
    <cofactor evidence="1 12">
        <name>pyridoxal 5'-phosphate</name>
        <dbReference type="ChEBI" id="CHEBI:597326"/>
    </cofactor>
</comment>
<evidence type="ECO:0000256" key="6">
    <source>
        <dbReference type="ARBA" id="ARBA00022723"/>
    </source>
</evidence>
<evidence type="ECO:0000256" key="5">
    <source>
        <dbReference type="ARBA" id="ARBA00022691"/>
    </source>
</evidence>
<keyword evidence="4 11" id="KW-0004">4Fe-4S</keyword>
<feature type="domain" description="Radical SAM core" evidence="13">
    <location>
        <begin position="89"/>
        <end position="308"/>
    </location>
</feature>
<dbReference type="SUPFAM" id="SSF102114">
    <property type="entry name" value="Radical SAM enzymes"/>
    <property type="match status" value="1"/>
</dbReference>
<feature type="binding site" evidence="11">
    <location>
        <position position="103"/>
    </location>
    <ligand>
        <name>[4Fe-4S] cluster</name>
        <dbReference type="ChEBI" id="CHEBI:49883"/>
        <note>4Fe-4S-S-AdoMet</note>
    </ligand>
</feature>
<dbReference type="GO" id="GO:0016853">
    <property type="term" value="F:isomerase activity"/>
    <property type="evidence" value="ECO:0007669"/>
    <property type="project" value="UniProtKB-KW"/>
</dbReference>
<dbReference type="NCBIfam" id="TIGR00238">
    <property type="entry name" value="KamA family radical SAM protein"/>
    <property type="match status" value="1"/>
</dbReference>
<dbReference type="PANTHER" id="PTHR30538:SF1">
    <property type="entry name" value="L-LYSINE 2,3-AMINOMUTASE"/>
    <property type="match status" value="1"/>
</dbReference>
<organism evidence="14 15">
    <name type="scientific">Geothermobacter hydrogeniphilus</name>
    <dbReference type="NCBI Taxonomy" id="1969733"/>
    <lineage>
        <taxon>Bacteria</taxon>
        <taxon>Pseudomonadati</taxon>
        <taxon>Thermodesulfobacteriota</taxon>
        <taxon>Desulfuromonadia</taxon>
        <taxon>Desulfuromonadales</taxon>
        <taxon>Geothermobacteraceae</taxon>
        <taxon>Geothermobacter</taxon>
    </lineage>
</organism>
<dbReference type="SFLD" id="SFLDG01070">
    <property type="entry name" value="PLP-dependent"/>
    <property type="match status" value="1"/>
</dbReference>
<reference evidence="14 15" key="1">
    <citation type="journal article" date="2018" name="Genome Announc.">
        <title>Genome Sequence of Geothermobacter sp. HR-1 Iron Reducer from the Loihi Seamount.</title>
        <authorList>
            <person name="Smith H."/>
            <person name="Abuyen K."/>
            <person name="Tremblay J."/>
            <person name="Savalia P."/>
            <person name="Perez-Rodriguez I."/>
            <person name="Emerson D."/>
            <person name="Tully B."/>
            <person name="Amend J."/>
        </authorList>
    </citation>
    <scope>NUCLEOTIDE SEQUENCE [LARGE SCALE GENOMIC DNA]</scope>
    <source>
        <strain evidence="14 15">HR-1</strain>
    </source>
</reference>
<evidence type="ECO:0000256" key="3">
    <source>
        <dbReference type="ARBA" id="ARBA00008703"/>
    </source>
</evidence>
<keyword evidence="7 12" id="KW-0663">Pyridoxal phosphate</keyword>
<name>A0A2K2HDP2_9BACT</name>
<gene>
    <name evidence="14" type="ORF">C2E25_02285</name>
</gene>
<dbReference type="Pfam" id="PF12544">
    <property type="entry name" value="LAM_C"/>
    <property type="match status" value="1"/>
</dbReference>
<accession>A0A2K2HDP2</accession>
<evidence type="ECO:0000256" key="8">
    <source>
        <dbReference type="ARBA" id="ARBA00023004"/>
    </source>
</evidence>
<dbReference type="GO" id="GO:0051539">
    <property type="term" value="F:4 iron, 4 sulfur cluster binding"/>
    <property type="evidence" value="ECO:0007669"/>
    <property type="project" value="UniProtKB-KW"/>
</dbReference>
<dbReference type="Proteomes" id="UP000236340">
    <property type="component" value="Unassembled WGS sequence"/>
</dbReference>
<dbReference type="Pfam" id="PF04055">
    <property type="entry name" value="Radical_SAM"/>
    <property type="match status" value="1"/>
</dbReference>
<evidence type="ECO:0000313" key="14">
    <source>
        <dbReference type="EMBL" id="PNU21406.1"/>
    </source>
</evidence>
<dbReference type="SFLD" id="SFLDS00029">
    <property type="entry name" value="Radical_SAM"/>
    <property type="match status" value="1"/>
</dbReference>
<dbReference type="Gene3D" id="3.20.20.70">
    <property type="entry name" value="Aldolase class I"/>
    <property type="match status" value="1"/>
</dbReference>
<dbReference type="InterPro" id="IPR058240">
    <property type="entry name" value="rSAM_sf"/>
</dbReference>
<keyword evidence="10" id="KW-0413">Isomerase</keyword>
<dbReference type="EMBL" id="PPFX01000003">
    <property type="protein sequence ID" value="PNU21406.1"/>
    <property type="molecule type" value="Genomic_DNA"/>
</dbReference>
<feature type="binding site" evidence="11">
    <location>
        <position position="107"/>
    </location>
    <ligand>
        <name>[4Fe-4S] cluster</name>
        <dbReference type="ChEBI" id="CHEBI:49883"/>
        <note>4Fe-4S-S-AdoMet</note>
    </ligand>
</feature>
<evidence type="ECO:0000256" key="1">
    <source>
        <dbReference type="ARBA" id="ARBA00001933"/>
    </source>
</evidence>
<comment type="caution">
    <text evidence="14">The sequence shown here is derived from an EMBL/GenBank/DDBJ whole genome shotgun (WGS) entry which is preliminary data.</text>
</comment>
<dbReference type="PROSITE" id="PS51918">
    <property type="entry name" value="RADICAL_SAM"/>
    <property type="match status" value="1"/>
</dbReference>
<evidence type="ECO:0000256" key="10">
    <source>
        <dbReference type="ARBA" id="ARBA00023235"/>
    </source>
</evidence>
<evidence type="ECO:0000256" key="9">
    <source>
        <dbReference type="ARBA" id="ARBA00023014"/>
    </source>
</evidence>
<dbReference type="RefSeq" id="WP_103114177.1">
    <property type="nucleotide sequence ID" value="NZ_PPFX01000003.1"/>
</dbReference>
<dbReference type="OrthoDB" id="9768064at2"/>
<dbReference type="InterPro" id="IPR003739">
    <property type="entry name" value="Lys_aminomutase/Glu_NH3_mut"/>
</dbReference>
<evidence type="ECO:0000256" key="12">
    <source>
        <dbReference type="PIRSR" id="PIRSR603739-50"/>
    </source>
</evidence>
<feature type="binding site" evidence="11">
    <location>
        <position position="110"/>
    </location>
    <ligand>
        <name>[4Fe-4S] cluster</name>
        <dbReference type="ChEBI" id="CHEBI:49883"/>
        <note>4Fe-4S-S-AdoMet</note>
    </ligand>
</feature>